<dbReference type="InterPro" id="IPR020816">
    <property type="entry name" value="Histone-like_DNA-bd_CS"/>
</dbReference>
<dbReference type="Pfam" id="PF00216">
    <property type="entry name" value="Bac_DNA_binding"/>
    <property type="match status" value="1"/>
</dbReference>
<dbReference type="PRINTS" id="PR01727">
    <property type="entry name" value="DNABINDINGHU"/>
</dbReference>
<dbReference type="PROSITE" id="PS00045">
    <property type="entry name" value="HISTONE_LIKE"/>
    <property type="match status" value="1"/>
</dbReference>
<dbReference type="GO" id="GO:0030527">
    <property type="term" value="F:structural constituent of chromatin"/>
    <property type="evidence" value="ECO:0007669"/>
    <property type="project" value="InterPro"/>
</dbReference>
<dbReference type="SUPFAM" id="SSF47729">
    <property type="entry name" value="IHF-like DNA-binding proteins"/>
    <property type="match status" value="1"/>
</dbReference>
<reference evidence="4" key="1">
    <citation type="journal article" date="2020" name="bioRxiv">
        <title>Comparative genomics of Chlamydomonas.</title>
        <authorList>
            <person name="Craig R.J."/>
            <person name="Hasan A.R."/>
            <person name="Ness R.W."/>
            <person name="Keightley P.D."/>
        </authorList>
    </citation>
    <scope>NUCLEOTIDE SEQUENCE</scope>
    <source>
        <strain evidence="4">SAG 7.73</strain>
    </source>
</reference>
<dbReference type="EMBL" id="JAEHOC010000028">
    <property type="protein sequence ID" value="KAG2430139.1"/>
    <property type="molecule type" value="Genomic_DNA"/>
</dbReference>
<dbReference type="PANTHER" id="PTHR33175:SF3">
    <property type="entry name" value="DNA-BINDING PROTEIN HU-BETA"/>
    <property type="match status" value="1"/>
</dbReference>
<dbReference type="OrthoDB" id="10261135at2759"/>
<comment type="similarity">
    <text evidence="2">Belongs to the bacterial histone-like protein family.</text>
</comment>
<dbReference type="GO" id="GO:0003677">
    <property type="term" value="F:DNA binding"/>
    <property type="evidence" value="ECO:0007669"/>
    <property type="project" value="UniProtKB-KW"/>
</dbReference>
<dbReference type="Gene3D" id="4.10.520.10">
    <property type="entry name" value="IHF-like DNA-binding proteins"/>
    <property type="match status" value="1"/>
</dbReference>
<protein>
    <submittedName>
        <fullName evidence="4">Uncharacterized protein</fullName>
    </submittedName>
</protein>
<dbReference type="InterPro" id="IPR010992">
    <property type="entry name" value="IHF-like_DNA-bd_dom_sf"/>
</dbReference>
<evidence type="ECO:0000313" key="4">
    <source>
        <dbReference type="EMBL" id="KAG2430139.1"/>
    </source>
</evidence>
<feature type="region of interest" description="Disordered" evidence="3">
    <location>
        <begin position="125"/>
        <end position="168"/>
    </location>
</feature>
<dbReference type="InterPro" id="IPR000119">
    <property type="entry name" value="Hist_DNA-bd"/>
</dbReference>
<comment type="caution">
    <text evidence="4">The sequence shown here is derived from an EMBL/GenBank/DDBJ whole genome shotgun (WGS) entry which is preliminary data.</text>
</comment>
<dbReference type="PANTHER" id="PTHR33175">
    <property type="entry name" value="DNA-BINDING PROTEIN HU"/>
    <property type="match status" value="1"/>
</dbReference>
<dbReference type="CDD" id="cd13831">
    <property type="entry name" value="HU"/>
    <property type="match status" value="1"/>
</dbReference>
<keyword evidence="1" id="KW-0238">DNA-binding</keyword>
<evidence type="ECO:0000256" key="1">
    <source>
        <dbReference type="ARBA" id="ARBA00023125"/>
    </source>
</evidence>
<organism evidence="4 5">
    <name type="scientific">Chlamydomonas incerta</name>
    <dbReference type="NCBI Taxonomy" id="51695"/>
    <lineage>
        <taxon>Eukaryota</taxon>
        <taxon>Viridiplantae</taxon>
        <taxon>Chlorophyta</taxon>
        <taxon>core chlorophytes</taxon>
        <taxon>Chlorophyceae</taxon>
        <taxon>CS clade</taxon>
        <taxon>Chlamydomonadales</taxon>
        <taxon>Chlamydomonadaceae</taxon>
        <taxon>Chlamydomonas</taxon>
    </lineage>
</organism>
<dbReference type="SMART" id="SM00411">
    <property type="entry name" value="BHL"/>
    <property type="match status" value="1"/>
</dbReference>
<name>A0A835VYC7_CHLIN</name>
<evidence type="ECO:0000256" key="3">
    <source>
        <dbReference type="SAM" id="MobiDB-lite"/>
    </source>
</evidence>
<sequence>MALLMRSQTVRPVSAVASRRVSVVVRAQASADKSDSGVTGKAKLVELIATEAGLTKEVAAKAFDSLIGGIEDAIISGDRVTIVGFGSFEVRERKARQGRNPSTGEVIQIAASKAPVFKASAGLKDAVNGRLPPPKPAAAAKPAAAKPAAPKPAAPKAAQPGPKPAPKK</sequence>
<keyword evidence="5" id="KW-1185">Reference proteome</keyword>
<proteinExistence type="inferred from homology"/>
<evidence type="ECO:0000256" key="2">
    <source>
        <dbReference type="RuleBase" id="RU003939"/>
    </source>
</evidence>
<accession>A0A835VYC7</accession>
<gene>
    <name evidence="4" type="ORF">HXX76_010238</name>
</gene>
<dbReference type="AlphaFoldDB" id="A0A835VYC7"/>
<evidence type="ECO:0000313" key="5">
    <source>
        <dbReference type="Proteomes" id="UP000650467"/>
    </source>
</evidence>
<feature type="compositionally biased region" description="Low complexity" evidence="3">
    <location>
        <begin position="137"/>
        <end position="148"/>
    </location>
</feature>
<dbReference type="Proteomes" id="UP000650467">
    <property type="component" value="Unassembled WGS sequence"/>
</dbReference>